<dbReference type="FunFam" id="4.10.640.10:FF:000008">
    <property type="entry name" value="28S ribosomal protein S18b, mitochondrial"/>
    <property type="match status" value="1"/>
</dbReference>
<reference evidence="12" key="1">
    <citation type="journal article" date="2004" name="Nature">
        <title>Genome duplication in the teleost fish Tetraodon nigroviridis reveals the early vertebrate proto-karyotype.</title>
        <authorList>
            <person name="Jaillon O."/>
            <person name="Aury J.-M."/>
            <person name="Brunet F."/>
            <person name="Petit J.-L."/>
            <person name="Stange-Thomann N."/>
            <person name="Mauceli E."/>
            <person name="Bouneau L."/>
            <person name="Fischer C."/>
            <person name="Ozouf-Costaz C."/>
            <person name="Bernot A."/>
            <person name="Nicaud S."/>
            <person name="Jaffe D."/>
            <person name="Fisher S."/>
            <person name="Lutfalla G."/>
            <person name="Dossat C."/>
            <person name="Segurens B."/>
            <person name="Dasilva C."/>
            <person name="Salanoubat M."/>
            <person name="Levy M."/>
            <person name="Boudet N."/>
            <person name="Castellano S."/>
            <person name="Anthouard V."/>
            <person name="Jubin C."/>
            <person name="Castelli V."/>
            <person name="Katinka M."/>
            <person name="Vacherie B."/>
            <person name="Biemont C."/>
            <person name="Skalli Z."/>
            <person name="Cattolico L."/>
            <person name="Poulain J."/>
            <person name="De Berardinis V."/>
            <person name="Cruaud C."/>
            <person name="Duprat S."/>
            <person name="Brottier P."/>
            <person name="Coutanceau J.-P."/>
            <person name="Gouzy J."/>
            <person name="Parra G."/>
            <person name="Lardier G."/>
            <person name="Chapple C."/>
            <person name="McKernan K.J."/>
            <person name="McEwan P."/>
            <person name="Bosak S."/>
            <person name="Kellis M."/>
            <person name="Volff J.-N."/>
            <person name="Guigo R."/>
            <person name="Zody M.C."/>
            <person name="Mesirov J."/>
            <person name="Lindblad-Toh K."/>
            <person name="Birren B."/>
            <person name="Nusbaum C."/>
            <person name="Kahn D."/>
            <person name="Robinson-Rechavi M."/>
            <person name="Laudet V."/>
            <person name="Schachter V."/>
            <person name="Quetier F."/>
            <person name="Saurin W."/>
            <person name="Scarpelli C."/>
            <person name="Wincker P."/>
            <person name="Lander E.S."/>
            <person name="Weissenbach J."/>
            <person name="Roest Crollius H."/>
        </authorList>
    </citation>
    <scope>NUCLEOTIDE SEQUENCE [LARGE SCALE GENOMIC DNA]</scope>
</reference>
<feature type="non-terminal residue" evidence="12">
    <location>
        <position position="242"/>
    </location>
</feature>
<evidence type="ECO:0000256" key="10">
    <source>
        <dbReference type="ARBA" id="ARBA00035515"/>
    </source>
</evidence>
<dbReference type="AlphaFoldDB" id="Q4RD00"/>
<evidence type="ECO:0000256" key="7">
    <source>
        <dbReference type="ARBA" id="ARBA00023274"/>
    </source>
</evidence>
<dbReference type="GO" id="GO:0003735">
    <property type="term" value="F:structural constituent of ribosome"/>
    <property type="evidence" value="ECO:0007669"/>
    <property type="project" value="InterPro"/>
</dbReference>
<evidence type="ECO:0000256" key="6">
    <source>
        <dbReference type="ARBA" id="ARBA00023128"/>
    </source>
</evidence>
<comment type="caution">
    <text evidence="12">The sequence shown here is derived from an EMBL/GenBank/DDBJ whole genome shotgun (WGS) entry which is preliminary data.</text>
</comment>
<comment type="subcellular location">
    <subcellularLocation>
        <location evidence="1">Mitochondrion</location>
    </subcellularLocation>
</comment>
<dbReference type="Pfam" id="PF01084">
    <property type="entry name" value="Ribosomal_S18"/>
    <property type="match status" value="1"/>
</dbReference>
<feature type="region of interest" description="Disordered" evidence="11">
    <location>
        <begin position="75"/>
        <end position="105"/>
    </location>
</feature>
<evidence type="ECO:0000256" key="11">
    <source>
        <dbReference type="SAM" id="MobiDB-lite"/>
    </source>
</evidence>
<dbReference type="PANTHER" id="PTHR13329">
    <property type="entry name" value="MITOCHONDRIAL RIBOSOMAL PROTEIN S18B"/>
    <property type="match status" value="1"/>
</dbReference>
<dbReference type="SUPFAM" id="SSF46911">
    <property type="entry name" value="Ribosomal protein S18"/>
    <property type="match status" value="1"/>
</dbReference>
<dbReference type="OrthoDB" id="21463at2759"/>
<keyword evidence="3" id="KW-0597">Phosphoprotein</keyword>
<keyword evidence="4" id="KW-0809">Transit peptide</keyword>
<evidence type="ECO:0000256" key="2">
    <source>
        <dbReference type="ARBA" id="ARBA00006136"/>
    </source>
</evidence>
<evidence type="ECO:0000256" key="4">
    <source>
        <dbReference type="ARBA" id="ARBA00022946"/>
    </source>
</evidence>
<evidence type="ECO:0000256" key="8">
    <source>
        <dbReference type="ARBA" id="ARBA00032055"/>
    </source>
</evidence>
<reference evidence="12" key="2">
    <citation type="submission" date="2004-02" db="EMBL/GenBank/DDBJ databases">
        <authorList>
            <consortium name="Genoscope"/>
            <consortium name="Whitehead Institute Centre for Genome Research"/>
        </authorList>
    </citation>
    <scope>NUCLEOTIDE SEQUENCE</scope>
</reference>
<dbReference type="GO" id="GO:0032543">
    <property type="term" value="P:mitochondrial translation"/>
    <property type="evidence" value="ECO:0007669"/>
    <property type="project" value="InterPro"/>
</dbReference>
<dbReference type="InterPro" id="IPR036870">
    <property type="entry name" value="Ribosomal_bS18_sf"/>
</dbReference>
<evidence type="ECO:0000256" key="1">
    <source>
        <dbReference type="ARBA" id="ARBA00004173"/>
    </source>
</evidence>
<accession>Q4RD00</accession>
<evidence type="ECO:0000313" key="12">
    <source>
        <dbReference type="EMBL" id="CAG13732.1"/>
    </source>
</evidence>
<name>Q4RD00_TETNG</name>
<keyword evidence="7" id="KW-0687">Ribonucleoprotein</keyword>
<dbReference type="GO" id="GO:0005763">
    <property type="term" value="C:mitochondrial small ribosomal subunit"/>
    <property type="evidence" value="ECO:0007669"/>
    <property type="project" value="UniProtKB-ARBA"/>
</dbReference>
<organism evidence="12">
    <name type="scientific">Tetraodon nigroviridis</name>
    <name type="common">Spotted green pufferfish</name>
    <name type="synonym">Chelonodon nigroviridis</name>
    <dbReference type="NCBI Taxonomy" id="99883"/>
    <lineage>
        <taxon>Eukaryota</taxon>
        <taxon>Metazoa</taxon>
        <taxon>Chordata</taxon>
        <taxon>Craniata</taxon>
        <taxon>Vertebrata</taxon>
        <taxon>Euteleostomi</taxon>
        <taxon>Actinopterygii</taxon>
        <taxon>Neopterygii</taxon>
        <taxon>Teleostei</taxon>
        <taxon>Neoteleostei</taxon>
        <taxon>Acanthomorphata</taxon>
        <taxon>Eupercaria</taxon>
        <taxon>Tetraodontiformes</taxon>
        <taxon>Tetradontoidea</taxon>
        <taxon>Tetraodontidae</taxon>
        <taxon>Tetraodon</taxon>
    </lineage>
</organism>
<evidence type="ECO:0000256" key="3">
    <source>
        <dbReference type="ARBA" id="ARBA00022553"/>
    </source>
</evidence>
<dbReference type="Gene3D" id="4.10.640.10">
    <property type="entry name" value="Ribosomal protein S18"/>
    <property type="match status" value="1"/>
</dbReference>
<evidence type="ECO:0000256" key="5">
    <source>
        <dbReference type="ARBA" id="ARBA00022980"/>
    </source>
</evidence>
<keyword evidence="6" id="KW-0496">Mitochondrion</keyword>
<comment type="similarity">
    <text evidence="2">Belongs to the bacterial ribosomal protein bS18 family. Mitochondrion-specific ribosomal protein mS40 subfamily.</text>
</comment>
<keyword evidence="5" id="KW-0689">Ribosomal protein</keyword>
<dbReference type="InterPro" id="IPR040054">
    <property type="entry name" value="MRPS18B"/>
</dbReference>
<dbReference type="InterPro" id="IPR001648">
    <property type="entry name" value="Ribosomal_bS18"/>
</dbReference>
<dbReference type="PANTHER" id="PTHR13329:SF2">
    <property type="entry name" value="SMALL RIBOSOMAL SUBUNIT PROTEIN MS40"/>
    <property type="match status" value="1"/>
</dbReference>
<protein>
    <recommendedName>
        <fullName evidence="9">Small ribosomal subunit protein mS40</fullName>
    </recommendedName>
    <alternativeName>
        <fullName evidence="8">28S ribosomal protein S18-2, mitochondrial</fullName>
    </alternativeName>
    <alternativeName>
        <fullName evidence="10">28S ribosomal protein S18b, mitochondrial</fullName>
    </alternativeName>
</protein>
<sequence length="242" mass="26664">MAASIKRRLCHFVRLSSYVLKPPRNYLRLHTGRRNLAPFSPPNNGFHGSAPVQGGGAADGLPGFKDRPWDYLSSEGTTLSGTEPSPCGRDYRRNHKGAIPPQKTRKTCTRGDKICGNPCPICRDRNIVVHHQNVKLLQQFISPHTGLVLDPTRTGVCMKQQKKLLEAIVTAQNHGLLLVHVPFVDFSEEDYSSSHDAVGLTAAPQPPTSSWYRWYAPGAPDEEEVAGVRKKYQAYLKSPGGG</sequence>
<evidence type="ECO:0000256" key="9">
    <source>
        <dbReference type="ARBA" id="ARBA00035130"/>
    </source>
</evidence>
<gene>
    <name evidence="12" type="ORF">GSTENG00036312001</name>
</gene>
<dbReference type="EMBL" id="CAAE01017702">
    <property type="protein sequence ID" value="CAG13732.1"/>
    <property type="molecule type" value="Genomic_DNA"/>
</dbReference>
<dbReference type="KEGG" id="tng:GSTEN00036312G001"/>
<proteinExistence type="inferred from homology"/>